<dbReference type="GO" id="GO:0140359">
    <property type="term" value="F:ABC-type transporter activity"/>
    <property type="evidence" value="ECO:0007669"/>
    <property type="project" value="InterPro"/>
</dbReference>
<feature type="transmembrane region" description="Helical" evidence="1">
    <location>
        <begin position="229"/>
        <end position="247"/>
    </location>
</feature>
<name>A0A7W6HXJ6_9BACT</name>
<keyword evidence="1" id="KW-0472">Membrane</keyword>
<keyword evidence="4" id="KW-1185">Reference proteome</keyword>
<feature type="domain" description="ABC-type uncharacterised transport system" evidence="2">
    <location>
        <begin position="461"/>
        <end position="547"/>
    </location>
</feature>
<keyword evidence="1" id="KW-0812">Transmembrane</keyword>
<accession>A0A7W6HXJ6</accession>
<gene>
    <name evidence="3" type="ORF">GGR14_002634</name>
</gene>
<feature type="transmembrane region" description="Helical" evidence="1">
    <location>
        <begin position="65"/>
        <end position="87"/>
    </location>
</feature>
<protein>
    <submittedName>
        <fullName evidence="3">ABC-2 type transport system permease protein</fullName>
    </submittedName>
</protein>
<dbReference type="GeneID" id="93102694"/>
<dbReference type="Pfam" id="PF09822">
    <property type="entry name" value="ABC_transp_aux"/>
    <property type="match status" value="1"/>
</dbReference>
<feature type="transmembrane region" description="Helical" evidence="1">
    <location>
        <begin position="20"/>
        <end position="37"/>
    </location>
</feature>
<feature type="transmembrane region" description="Helical" evidence="1">
    <location>
        <begin position="114"/>
        <end position="139"/>
    </location>
</feature>
<evidence type="ECO:0000313" key="3">
    <source>
        <dbReference type="EMBL" id="MBB4026833.1"/>
    </source>
</evidence>
<reference evidence="3 4" key="1">
    <citation type="submission" date="2020-08" db="EMBL/GenBank/DDBJ databases">
        <title>Genomic Encyclopedia of Type Strains, Phase IV (KMG-IV): sequencing the most valuable type-strain genomes for metagenomic binning, comparative biology and taxonomic classification.</title>
        <authorList>
            <person name="Goeker M."/>
        </authorList>
    </citation>
    <scope>NUCLEOTIDE SEQUENCE [LARGE SCALE GENOMIC DNA]</scope>
    <source>
        <strain evidence="3 4">DSM 105721</strain>
    </source>
</reference>
<dbReference type="Proteomes" id="UP000546007">
    <property type="component" value="Unassembled WGS sequence"/>
</dbReference>
<comment type="caution">
    <text evidence="3">The sequence shown here is derived from an EMBL/GenBank/DDBJ whole genome shotgun (WGS) entry which is preliminary data.</text>
</comment>
<sequence>MKLIWKITKAELQTLFFSPLAWLMLVVLGIWVFNVFYDKFDLLVRTQELGDSIGHVTRRLYIDQYGIYAAILDTLYCFFPLLTMGLISRELSSGSIKLLDSSPVSTWQVVLGKYFSMCIFSLLLIVVLFIPVILGIFTVENLEMKAIFTGLLGMYLLMCTYSAIGLFMSSLSIYPIVAAVGTFGVLAALNMVGSIWQEYAFMRDITHWLSISSRIISFLQGVIASADVFYYLLIIGLCVTLTWLKLRFAKLSWSFWKKCSVYVGVVIVVLFLGYVSSRPMFKFYADGTEDKRNTLTVASQEIMERVKGHVKITTFVNILHKNSGFSMPRSVNTEYARFEQYTRFHPDMELEYVYYYGGTRFFSQAANIYIPSIGLDSAAKRIASIEGLDPSKVISAAEAQKLCPVNLGQEENPVIKIIEIEGKEPRPLRLFEDNQVLPSEAEISAAFKGMTQDLPLIVYLTGRGAPDITSKLRDGYDAMFNTPYIRASFINQGYKVQSVSVSEGELPENTAVLVIANPLEEYDKEELKMVYEYVEQGGNLLLMGDAGNEKVMNEIANPLGLRFAEGYLVEPHLNDEPLPHIAICSVLPSAFEILPGLKSWIRAGYSLPLKMTTTLLVDSSRCRFEVFPLFASSPDSWLKREKVNLLEGELKPDVSLGEIARPYVTATGLRRQVEGKEQRVVVTADAEWMSNIGLSTNYQGLYPNPGGFASTAMSWLVYSKAPVNTSRGWVDDGNLNFRDKDLEWIYYLYEWFIPAFMAFLGFMLYYRRNKQ</sequence>
<keyword evidence="1" id="KW-1133">Transmembrane helix</keyword>
<feature type="transmembrane region" description="Helical" evidence="1">
    <location>
        <begin position="173"/>
        <end position="193"/>
    </location>
</feature>
<dbReference type="RefSeq" id="WP_124316313.1">
    <property type="nucleotide sequence ID" value="NZ_AP028155.1"/>
</dbReference>
<feature type="transmembrane region" description="Helical" evidence="1">
    <location>
        <begin position="146"/>
        <end position="167"/>
    </location>
</feature>
<dbReference type="GO" id="GO:0005886">
    <property type="term" value="C:plasma membrane"/>
    <property type="evidence" value="ECO:0007669"/>
    <property type="project" value="UniProtKB-SubCell"/>
</dbReference>
<dbReference type="OrthoDB" id="1098507at2"/>
<dbReference type="Pfam" id="PF12679">
    <property type="entry name" value="ABC2_membrane_2"/>
    <property type="match status" value="1"/>
</dbReference>
<feature type="transmembrane region" description="Helical" evidence="1">
    <location>
        <begin position="205"/>
        <end position="223"/>
    </location>
</feature>
<dbReference type="InterPro" id="IPR019196">
    <property type="entry name" value="ABC_transp_unknown"/>
</dbReference>
<evidence type="ECO:0000259" key="2">
    <source>
        <dbReference type="Pfam" id="PF09822"/>
    </source>
</evidence>
<dbReference type="EMBL" id="JACIES010000006">
    <property type="protein sequence ID" value="MBB4026833.1"/>
    <property type="molecule type" value="Genomic_DNA"/>
</dbReference>
<dbReference type="AlphaFoldDB" id="A0A7W6HXJ6"/>
<evidence type="ECO:0000256" key="1">
    <source>
        <dbReference type="SAM" id="Phobius"/>
    </source>
</evidence>
<evidence type="ECO:0000313" key="4">
    <source>
        <dbReference type="Proteomes" id="UP000546007"/>
    </source>
</evidence>
<organism evidence="3 4">
    <name type="scientific">Butyricimonas faecihominis</name>
    <dbReference type="NCBI Taxonomy" id="1472416"/>
    <lineage>
        <taxon>Bacteria</taxon>
        <taxon>Pseudomonadati</taxon>
        <taxon>Bacteroidota</taxon>
        <taxon>Bacteroidia</taxon>
        <taxon>Bacteroidales</taxon>
        <taxon>Odoribacteraceae</taxon>
        <taxon>Butyricimonas</taxon>
    </lineage>
</organism>
<feature type="transmembrane region" description="Helical" evidence="1">
    <location>
        <begin position="744"/>
        <end position="766"/>
    </location>
</feature>
<proteinExistence type="predicted"/>
<feature type="transmembrane region" description="Helical" evidence="1">
    <location>
        <begin position="259"/>
        <end position="276"/>
    </location>
</feature>